<comment type="caution">
    <text evidence="1">The sequence shown here is derived from an EMBL/GenBank/DDBJ whole genome shotgun (WGS) entry which is preliminary data.</text>
</comment>
<accession>A0A8X7CSM9</accession>
<protein>
    <submittedName>
        <fullName evidence="1">Uncharacterized protein</fullName>
    </submittedName>
</protein>
<evidence type="ECO:0000313" key="2">
    <source>
        <dbReference type="Proteomes" id="UP000886998"/>
    </source>
</evidence>
<dbReference type="Proteomes" id="UP000886998">
    <property type="component" value="Unassembled WGS sequence"/>
</dbReference>
<sequence length="84" mass="9864">MLQNPKLNIVECIEGLDNLKKYLISQRSDDNFKIFVDTAATLATDLGIHSEFPILKLRKKFNLFRCLFLSVLDSNYIFNWKDHK</sequence>
<organism evidence="1 2">
    <name type="scientific">Trichonephila inaurata madagascariensis</name>
    <dbReference type="NCBI Taxonomy" id="2747483"/>
    <lineage>
        <taxon>Eukaryota</taxon>
        <taxon>Metazoa</taxon>
        <taxon>Ecdysozoa</taxon>
        <taxon>Arthropoda</taxon>
        <taxon>Chelicerata</taxon>
        <taxon>Arachnida</taxon>
        <taxon>Araneae</taxon>
        <taxon>Araneomorphae</taxon>
        <taxon>Entelegynae</taxon>
        <taxon>Araneoidea</taxon>
        <taxon>Nephilidae</taxon>
        <taxon>Trichonephila</taxon>
        <taxon>Trichonephila inaurata</taxon>
    </lineage>
</organism>
<dbReference type="EMBL" id="BMAV01021214">
    <property type="protein sequence ID" value="GFY75187.1"/>
    <property type="molecule type" value="Genomic_DNA"/>
</dbReference>
<reference evidence="1" key="1">
    <citation type="submission" date="2020-08" db="EMBL/GenBank/DDBJ databases">
        <title>Multicomponent nature underlies the extraordinary mechanical properties of spider dragline silk.</title>
        <authorList>
            <person name="Kono N."/>
            <person name="Nakamura H."/>
            <person name="Mori M."/>
            <person name="Yoshida Y."/>
            <person name="Ohtoshi R."/>
            <person name="Malay A.D."/>
            <person name="Moran D.A.P."/>
            <person name="Tomita M."/>
            <person name="Numata K."/>
            <person name="Arakawa K."/>
        </authorList>
    </citation>
    <scope>NUCLEOTIDE SEQUENCE</scope>
</reference>
<name>A0A8X7CSM9_9ARAC</name>
<keyword evidence="2" id="KW-1185">Reference proteome</keyword>
<dbReference type="AlphaFoldDB" id="A0A8X7CSM9"/>
<gene>
    <name evidence="1" type="ORF">TNIN_281641</name>
</gene>
<proteinExistence type="predicted"/>
<evidence type="ECO:0000313" key="1">
    <source>
        <dbReference type="EMBL" id="GFY75187.1"/>
    </source>
</evidence>